<keyword evidence="7" id="KW-1185">Reference proteome</keyword>
<dbReference type="InterPro" id="IPR016647">
    <property type="entry name" value="VapV_Thermo"/>
</dbReference>
<dbReference type="HOGENOM" id="CLU_142042_0_0_2"/>
<dbReference type="SUPFAM" id="SSF88723">
    <property type="entry name" value="PIN domain-like"/>
    <property type="match status" value="1"/>
</dbReference>
<dbReference type="CDD" id="cd18730">
    <property type="entry name" value="PIN_PH0500-like"/>
    <property type="match status" value="1"/>
</dbReference>
<dbReference type="KEGG" id="teu:TEU_03560"/>
<keyword evidence="1" id="KW-1277">Toxin-antitoxin system</keyword>
<protein>
    <submittedName>
        <fullName evidence="6">Ribonuclease</fullName>
    </submittedName>
</protein>
<dbReference type="GO" id="GO:0004540">
    <property type="term" value="F:RNA nuclease activity"/>
    <property type="evidence" value="ECO:0007669"/>
    <property type="project" value="TreeGrafter"/>
</dbReference>
<gene>
    <name evidence="6" type="ORF">TEU_03560</name>
</gene>
<dbReference type="PANTHER" id="PTHR42740">
    <property type="entry name" value="RIBONUCLEASE VAPC3"/>
    <property type="match status" value="1"/>
</dbReference>
<dbReference type="PANTHER" id="PTHR42740:SF2">
    <property type="entry name" value="RIBONUCLEASE VAPC1"/>
    <property type="match status" value="1"/>
</dbReference>
<organism evidence="6 7">
    <name type="scientific">Thermococcus eurythermalis</name>
    <dbReference type="NCBI Taxonomy" id="1505907"/>
    <lineage>
        <taxon>Archaea</taxon>
        <taxon>Methanobacteriati</taxon>
        <taxon>Methanobacteriota</taxon>
        <taxon>Thermococci</taxon>
        <taxon>Thermococcales</taxon>
        <taxon>Thermococcaceae</taxon>
        <taxon>Thermococcus</taxon>
    </lineage>
</organism>
<evidence type="ECO:0000256" key="4">
    <source>
        <dbReference type="ARBA" id="ARBA00022801"/>
    </source>
</evidence>
<evidence type="ECO:0000256" key="3">
    <source>
        <dbReference type="ARBA" id="ARBA00022723"/>
    </source>
</evidence>
<dbReference type="RefSeq" id="WP_050002478.1">
    <property type="nucleotide sequence ID" value="NZ_CP008887.1"/>
</dbReference>
<keyword evidence="4" id="KW-0378">Hydrolase</keyword>
<dbReference type="InterPro" id="IPR051749">
    <property type="entry name" value="PINc/VapC_TA_RNase"/>
</dbReference>
<dbReference type="OrthoDB" id="85585at2157"/>
<dbReference type="Proteomes" id="UP000029980">
    <property type="component" value="Chromosome"/>
</dbReference>
<name>A0A097QSN3_9EURY</name>
<keyword evidence="3" id="KW-0479">Metal-binding</keyword>
<dbReference type="STRING" id="1505907.TEU_03560"/>
<evidence type="ECO:0000256" key="2">
    <source>
        <dbReference type="ARBA" id="ARBA00022722"/>
    </source>
</evidence>
<dbReference type="GO" id="GO:0016787">
    <property type="term" value="F:hydrolase activity"/>
    <property type="evidence" value="ECO:0007669"/>
    <property type="project" value="UniProtKB-KW"/>
</dbReference>
<keyword evidence="2" id="KW-0540">Nuclease</keyword>
<evidence type="ECO:0000313" key="6">
    <source>
        <dbReference type="EMBL" id="AIU69498.1"/>
    </source>
</evidence>
<keyword evidence="5" id="KW-0460">Magnesium</keyword>
<accession>A0A097QSN3</accession>
<dbReference type="AlphaFoldDB" id="A0A097QSN3"/>
<dbReference type="EMBL" id="CP008887">
    <property type="protein sequence ID" value="AIU69498.1"/>
    <property type="molecule type" value="Genomic_DNA"/>
</dbReference>
<dbReference type="PIRSF" id="PIRSF016154">
    <property type="entry name" value="NA-bd_PIN_PH0500"/>
    <property type="match status" value="1"/>
</dbReference>
<proteinExistence type="predicted"/>
<dbReference type="Gene3D" id="3.40.50.1010">
    <property type="entry name" value="5'-nuclease"/>
    <property type="match status" value="1"/>
</dbReference>
<evidence type="ECO:0000313" key="7">
    <source>
        <dbReference type="Proteomes" id="UP000029980"/>
    </source>
</evidence>
<sequence>MPLPPDITFDSITLLKMHTAKRKRQLEITLAKFNVSLSIITVYRYLSAKAYLKRNVEKELEVLKDIYNIIPLDDRIITKGAQIEGQLLQRGIMLDLEDILTASTAICTNSLLVTDNPKRYEPIRQFGLDTMPLEKFLGELERIVKKELK</sequence>
<dbReference type="GeneID" id="25152513"/>
<dbReference type="InterPro" id="IPR029060">
    <property type="entry name" value="PIN-like_dom_sf"/>
</dbReference>
<reference evidence="6 7" key="1">
    <citation type="journal article" date="2015" name="Int. J. Syst. Evol. Microbiol.">
        <title>Thermococcus eurythermalis sp. nov., a conditional piezophilic hyperthermophilic archaeon with a wide temperature range isolated from an oil-immersed chimney in the Guaymas Basin.</title>
        <authorList>
            <person name="Zhao W."/>
            <person name="Zeng X."/>
            <person name="Xiao X."/>
        </authorList>
    </citation>
    <scope>NUCLEOTIDE SEQUENCE [LARGE SCALE GENOMIC DNA]</scope>
    <source>
        <strain evidence="6 7">A501</strain>
    </source>
</reference>
<dbReference type="GO" id="GO:0046872">
    <property type="term" value="F:metal ion binding"/>
    <property type="evidence" value="ECO:0007669"/>
    <property type="project" value="UniProtKB-KW"/>
</dbReference>
<evidence type="ECO:0000256" key="5">
    <source>
        <dbReference type="ARBA" id="ARBA00022842"/>
    </source>
</evidence>
<evidence type="ECO:0000256" key="1">
    <source>
        <dbReference type="ARBA" id="ARBA00022649"/>
    </source>
</evidence>